<comment type="caution">
    <text evidence="1">The sequence shown here is derived from an EMBL/GenBank/DDBJ whole genome shotgun (WGS) entry which is preliminary data.</text>
</comment>
<dbReference type="InterPro" id="IPR029069">
    <property type="entry name" value="HotDog_dom_sf"/>
</dbReference>
<proteinExistence type="predicted"/>
<sequence length="137" mass="14509">MTPAAGTPTDERDALLHYAEHTARLTRDLITALVTEDDVDALAVQVADLAARLADAAADPRAVRVEDSDLVPNHIERDVSPASSVRNPIAPPMRIVPDGDGYRCDLTLPLQYQGPPGRVHGGIVATLVDHLLGHAAA</sequence>
<reference evidence="1" key="2">
    <citation type="submission" date="2021-09" db="EMBL/GenBank/DDBJ databases">
        <authorList>
            <person name="Gilroy R."/>
        </authorList>
    </citation>
    <scope>NUCLEOTIDE SEQUENCE</scope>
    <source>
        <strain evidence="1">ChiGjej5B5-7349</strain>
    </source>
</reference>
<dbReference type="EMBL" id="DYUK01000176">
    <property type="protein sequence ID" value="HJG80365.1"/>
    <property type="molecule type" value="Genomic_DNA"/>
</dbReference>
<feature type="non-terminal residue" evidence="1">
    <location>
        <position position="137"/>
    </location>
</feature>
<reference evidence="1" key="1">
    <citation type="journal article" date="2021" name="PeerJ">
        <title>Extensive microbial diversity within the chicken gut microbiome revealed by metagenomics and culture.</title>
        <authorList>
            <person name="Gilroy R."/>
            <person name="Ravi A."/>
            <person name="Getino M."/>
            <person name="Pursley I."/>
            <person name="Horton D.L."/>
            <person name="Alikhan N.F."/>
            <person name="Baker D."/>
            <person name="Gharbi K."/>
            <person name="Hall N."/>
            <person name="Watson M."/>
            <person name="Adriaenssens E.M."/>
            <person name="Foster-Nyarko E."/>
            <person name="Jarju S."/>
            <person name="Secka A."/>
            <person name="Antonio M."/>
            <person name="Oren A."/>
            <person name="Chaudhuri R.R."/>
            <person name="La Ragione R."/>
            <person name="Hildebrand F."/>
            <person name="Pallen M.J."/>
        </authorList>
    </citation>
    <scope>NUCLEOTIDE SEQUENCE</scope>
    <source>
        <strain evidence="1">ChiGjej5B5-7349</strain>
    </source>
</reference>
<organism evidence="1 2">
    <name type="scientific">Brevibacterium senegalense</name>
    <dbReference type="NCBI Taxonomy" id="1033736"/>
    <lineage>
        <taxon>Bacteria</taxon>
        <taxon>Bacillati</taxon>
        <taxon>Actinomycetota</taxon>
        <taxon>Actinomycetes</taxon>
        <taxon>Micrococcales</taxon>
        <taxon>Brevibacteriaceae</taxon>
        <taxon>Brevibacterium</taxon>
    </lineage>
</organism>
<dbReference type="Gene3D" id="3.10.129.10">
    <property type="entry name" value="Hotdog Thioesterase"/>
    <property type="match status" value="1"/>
</dbReference>
<accession>A0A921SNG7</accession>
<protein>
    <submittedName>
        <fullName evidence="1">Uncharacterized protein</fullName>
    </submittedName>
</protein>
<name>A0A921SNG7_9MICO</name>
<gene>
    <name evidence="1" type="ORF">K8V08_08135</name>
</gene>
<dbReference type="SUPFAM" id="SSF54637">
    <property type="entry name" value="Thioesterase/thiol ester dehydrase-isomerase"/>
    <property type="match status" value="1"/>
</dbReference>
<evidence type="ECO:0000313" key="1">
    <source>
        <dbReference type="EMBL" id="HJG80365.1"/>
    </source>
</evidence>
<evidence type="ECO:0000313" key="2">
    <source>
        <dbReference type="Proteomes" id="UP000784435"/>
    </source>
</evidence>
<dbReference type="AlphaFoldDB" id="A0A921SNG7"/>
<dbReference type="Proteomes" id="UP000784435">
    <property type="component" value="Unassembled WGS sequence"/>
</dbReference>